<dbReference type="InterPro" id="IPR001394">
    <property type="entry name" value="Peptidase_C19_UCH"/>
</dbReference>
<dbReference type="InterPro" id="IPR052398">
    <property type="entry name" value="Ubiquitin_hydrolase_53/54"/>
</dbReference>
<dbReference type="Proteomes" id="UP000029121">
    <property type="component" value="Unassembled WGS sequence"/>
</dbReference>
<evidence type="ECO:0000256" key="1">
    <source>
        <dbReference type="ARBA" id="ARBA00022786"/>
    </source>
</evidence>
<dbReference type="EMBL" id="KB870806">
    <property type="protein sequence ID" value="EOA34479.1"/>
    <property type="molecule type" value="Genomic_DNA"/>
</dbReference>
<dbReference type="STRING" id="81985.R0HXE0"/>
<protein>
    <recommendedName>
        <fullName evidence="3">Peptidase C19 ubiquitin carboxyl-terminal hydrolase domain-containing protein</fullName>
    </recommendedName>
</protein>
<keyword evidence="5" id="KW-1185">Reference proteome</keyword>
<gene>
    <name evidence="4" type="ORF">CARUB_v10022019mg</name>
</gene>
<feature type="domain" description="Peptidase C19 ubiquitin carboxyl-terminal hydrolase" evidence="3">
    <location>
        <begin position="132"/>
        <end position="265"/>
    </location>
</feature>
<dbReference type="Gene3D" id="3.90.70.10">
    <property type="entry name" value="Cysteine proteinases"/>
    <property type="match status" value="1"/>
</dbReference>
<name>R0HXE0_9BRAS</name>
<evidence type="ECO:0000313" key="4">
    <source>
        <dbReference type="EMBL" id="EOA34479.1"/>
    </source>
</evidence>
<dbReference type="Pfam" id="PF00443">
    <property type="entry name" value="UCH"/>
    <property type="match status" value="1"/>
</dbReference>
<dbReference type="AlphaFoldDB" id="R0HXE0"/>
<evidence type="ECO:0000259" key="3">
    <source>
        <dbReference type="Pfam" id="PF00443"/>
    </source>
</evidence>
<evidence type="ECO:0000256" key="2">
    <source>
        <dbReference type="ARBA" id="ARBA00022801"/>
    </source>
</evidence>
<dbReference type="GO" id="GO:0016579">
    <property type="term" value="P:protein deubiquitination"/>
    <property type="evidence" value="ECO:0007669"/>
    <property type="project" value="InterPro"/>
</dbReference>
<proteinExistence type="predicted"/>
<reference evidence="5" key="1">
    <citation type="journal article" date="2013" name="Nat. Genet.">
        <title>The Capsella rubella genome and the genomic consequences of rapid mating system evolution.</title>
        <authorList>
            <person name="Slotte T."/>
            <person name="Hazzouri K.M."/>
            <person name="Agren J.A."/>
            <person name="Koenig D."/>
            <person name="Maumus F."/>
            <person name="Guo Y.L."/>
            <person name="Steige K."/>
            <person name="Platts A.E."/>
            <person name="Escobar J.S."/>
            <person name="Newman L.K."/>
            <person name="Wang W."/>
            <person name="Mandakova T."/>
            <person name="Vello E."/>
            <person name="Smith L.M."/>
            <person name="Henz S.R."/>
            <person name="Steffen J."/>
            <person name="Takuno S."/>
            <person name="Brandvain Y."/>
            <person name="Coop G."/>
            <person name="Andolfatto P."/>
            <person name="Hu T.T."/>
            <person name="Blanchette M."/>
            <person name="Clark R.M."/>
            <person name="Quesneville H."/>
            <person name="Nordborg M."/>
            <person name="Gaut B.S."/>
            <person name="Lysak M.A."/>
            <person name="Jenkins J."/>
            <person name="Grimwood J."/>
            <person name="Chapman J."/>
            <person name="Prochnik S."/>
            <person name="Shu S."/>
            <person name="Rokhsar D."/>
            <person name="Schmutz J."/>
            <person name="Weigel D."/>
            <person name="Wright S.I."/>
        </authorList>
    </citation>
    <scope>NUCLEOTIDE SEQUENCE [LARGE SCALE GENOMIC DNA]</scope>
    <source>
        <strain evidence="5">cv. Monte Gargano</strain>
    </source>
</reference>
<organism evidence="4 5">
    <name type="scientific">Capsella rubella</name>
    <dbReference type="NCBI Taxonomy" id="81985"/>
    <lineage>
        <taxon>Eukaryota</taxon>
        <taxon>Viridiplantae</taxon>
        <taxon>Streptophyta</taxon>
        <taxon>Embryophyta</taxon>
        <taxon>Tracheophyta</taxon>
        <taxon>Spermatophyta</taxon>
        <taxon>Magnoliopsida</taxon>
        <taxon>eudicotyledons</taxon>
        <taxon>Gunneridae</taxon>
        <taxon>Pentapetalae</taxon>
        <taxon>rosids</taxon>
        <taxon>malvids</taxon>
        <taxon>Brassicales</taxon>
        <taxon>Brassicaceae</taxon>
        <taxon>Camelineae</taxon>
        <taxon>Capsella</taxon>
    </lineage>
</organism>
<accession>R0HXE0</accession>
<sequence length="312" mass="36536">MDKVRFGVVVEDIDPDFSIRLVEKYEEKILDATFVSALAMILKSLWKISVFLSHFLMDYVQDVPHSLTNDESLLPQDILCEFLLEKISLTHPLEANNVFDLFVYILDNFPPWNPYFELYEVAKKSCNRCKIDMEYPIKRCYGMIINAGSLREAMFEKFTFEKIIQVIRIDLKMPCDKQGCEKRNYVQRMIYKPPTVFTIALKWENNETEGEIFDTTSVLQTEIDINTIYQYKGDSAVTKYRLASMVCSHEDQYNCVAYENKGWVRHVGSEEEVIGDWDGVLCKFRNLHIPPEILFFENAMQRDQLVSKVSEE</sequence>
<keyword evidence="2" id="KW-0378">Hydrolase</keyword>
<dbReference type="PANTHER" id="PTHR22975:SF9">
    <property type="entry name" value="ECHINUS SPLICE FORM 3"/>
    <property type="match status" value="1"/>
</dbReference>
<evidence type="ECO:0000313" key="5">
    <source>
        <dbReference type="Proteomes" id="UP000029121"/>
    </source>
</evidence>
<keyword evidence="1" id="KW-0833">Ubl conjugation pathway</keyword>
<dbReference type="GO" id="GO:0004843">
    <property type="term" value="F:cysteine-type deubiquitinase activity"/>
    <property type="evidence" value="ECO:0007669"/>
    <property type="project" value="InterPro"/>
</dbReference>
<dbReference type="eggNOG" id="KOG1887">
    <property type="taxonomic scope" value="Eukaryota"/>
</dbReference>
<dbReference type="PANTHER" id="PTHR22975">
    <property type="entry name" value="UBIQUITIN SPECIFIC PROTEINASE"/>
    <property type="match status" value="1"/>
</dbReference>